<dbReference type="InterPro" id="IPR036388">
    <property type="entry name" value="WH-like_DNA-bd_sf"/>
</dbReference>
<keyword evidence="3" id="KW-0804">Transcription</keyword>
<keyword evidence="1" id="KW-0805">Transcription regulation</keyword>
<dbReference type="SMART" id="SM00866">
    <property type="entry name" value="UTRA"/>
    <property type="match status" value="1"/>
</dbReference>
<dbReference type="CDD" id="cd07377">
    <property type="entry name" value="WHTH_GntR"/>
    <property type="match status" value="1"/>
</dbReference>
<dbReference type="PANTHER" id="PTHR44846:SF17">
    <property type="entry name" value="GNTR-FAMILY TRANSCRIPTIONAL REGULATOR"/>
    <property type="match status" value="1"/>
</dbReference>
<dbReference type="SUPFAM" id="SSF46785">
    <property type="entry name" value="Winged helix' DNA-binding domain"/>
    <property type="match status" value="1"/>
</dbReference>
<proteinExistence type="predicted"/>
<dbReference type="PANTHER" id="PTHR44846">
    <property type="entry name" value="MANNOSYL-D-GLYCERATE TRANSPORT/METABOLISM SYSTEM REPRESSOR MNGR-RELATED"/>
    <property type="match status" value="1"/>
</dbReference>
<sequence length="261" mass="28806">MALPSGLLGALDPTSDRAVFRQVADHLRESIDKGRFREGDKLPSETELVEHYGVSRMTVRNALSILQGEGLAVSEHGKGVFVRPRPPVRRLASDRFARRHRDQGKSAFTVEAEASGVHSEVDGLEVKEEKPSQDVAARLGSPRKVLARRRRYLVDGRPVEFATSYLPLDIARGTQIAEPNPGPGGIYARLEEKGHRLDHFDEEIRARMPSPHEARTLHLAPGVPVIHLIRTAYDSEGRAVEVCDTVMAADAFVLAYQLPAT</sequence>
<dbReference type="SUPFAM" id="SSF64288">
    <property type="entry name" value="Chorismate lyase-like"/>
    <property type="match status" value="1"/>
</dbReference>
<reference evidence="6" key="1">
    <citation type="journal article" date="2019" name="Int. J. Syst. Evol. Microbiol.">
        <title>The Global Catalogue of Microorganisms (GCM) 10K type strain sequencing project: providing services to taxonomists for standard genome sequencing and annotation.</title>
        <authorList>
            <consortium name="The Broad Institute Genomics Platform"/>
            <consortium name="The Broad Institute Genome Sequencing Center for Infectious Disease"/>
            <person name="Wu L."/>
            <person name="Ma J."/>
        </authorList>
    </citation>
    <scope>NUCLEOTIDE SEQUENCE [LARGE SCALE GENOMIC DNA]</scope>
    <source>
        <strain evidence="6">JCM 5067</strain>
    </source>
</reference>
<dbReference type="SMART" id="SM00345">
    <property type="entry name" value="HTH_GNTR"/>
    <property type="match status" value="1"/>
</dbReference>
<dbReference type="InterPro" id="IPR000524">
    <property type="entry name" value="Tscrpt_reg_HTH_GntR"/>
</dbReference>
<dbReference type="Gene3D" id="3.40.1410.10">
    <property type="entry name" value="Chorismate lyase-like"/>
    <property type="match status" value="1"/>
</dbReference>
<evidence type="ECO:0000313" key="6">
    <source>
        <dbReference type="Proteomes" id="UP001500668"/>
    </source>
</evidence>
<evidence type="ECO:0000256" key="2">
    <source>
        <dbReference type="ARBA" id="ARBA00023125"/>
    </source>
</evidence>
<dbReference type="InterPro" id="IPR050679">
    <property type="entry name" value="Bact_HTH_transcr_reg"/>
</dbReference>
<evidence type="ECO:0000259" key="4">
    <source>
        <dbReference type="PROSITE" id="PS50949"/>
    </source>
</evidence>
<dbReference type="PROSITE" id="PS50949">
    <property type="entry name" value="HTH_GNTR"/>
    <property type="match status" value="1"/>
</dbReference>
<dbReference type="Pfam" id="PF07702">
    <property type="entry name" value="UTRA"/>
    <property type="match status" value="1"/>
</dbReference>
<dbReference type="Proteomes" id="UP001500668">
    <property type="component" value="Unassembled WGS sequence"/>
</dbReference>
<protein>
    <submittedName>
        <fullName evidence="5">GntR family transcriptional regulator</fullName>
    </submittedName>
</protein>
<organism evidence="5 6">
    <name type="scientific">Streptomyces crystallinus</name>
    <dbReference type="NCBI Taxonomy" id="68191"/>
    <lineage>
        <taxon>Bacteria</taxon>
        <taxon>Bacillati</taxon>
        <taxon>Actinomycetota</taxon>
        <taxon>Actinomycetes</taxon>
        <taxon>Kitasatosporales</taxon>
        <taxon>Streptomycetaceae</taxon>
        <taxon>Streptomyces</taxon>
    </lineage>
</organism>
<evidence type="ECO:0000313" key="5">
    <source>
        <dbReference type="EMBL" id="GAA0619542.1"/>
    </source>
</evidence>
<dbReference type="PRINTS" id="PR00035">
    <property type="entry name" value="HTHGNTR"/>
</dbReference>
<dbReference type="Pfam" id="PF00392">
    <property type="entry name" value="GntR"/>
    <property type="match status" value="1"/>
</dbReference>
<gene>
    <name evidence="5" type="ORF">GCM10010394_57540</name>
</gene>
<dbReference type="EMBL" id="BAAACA010000039">
    <property type="protein sequence ID" value="GAA0619542.1"/>
    <property type="molecule type" value="Genomic_DNA"/>
</dbReference>
<comment type="caution">
    <text evidence="5">The sequence shown here is derived from an EMBL/GenBank/DDBJ whole genome shotgun (WGS) entry which is preliminary data.</text>
</comment>
<dbReference type="InterPro" id="IPR028978">
    <property type="entry name" value="Chorismate_lyase_/UTRA_dom_sf"/>
</dbReference>
<accession>A0ABP3S270</accession>
<evidence type="ECO:0000256" key="3">
    <source>
        <dbReference type="ARBA" id="ARBA00023163"/>
    </source>
</evidence>
<dbReference type="RefSeq" id="WP_344078340.1">
    <property type="nucleotide sequence ID" value="NZ_BAAACA010000039.1"/>
</dbReference>
<keyword evidence="2" id="KW-0238">DNA-binding</keyword>
<name>A0ABP3S270_9ACTN</name>
<dbReference type="InterPro" id="IPR011663">
    <property type="entry name" value="UTRA"/>
</dbReference>
<evidence type="ECO:0000256" key="1">
    <source>
        <dbReference type="ARBA" id="ARBA00023015"/>
    </source>
</evidence>
<dbReference type="InterPro" id="IPR036390">
    <property type="entry name" value="WH_DNA-bd_sf"/>
</dbReference>
<keyword evidence="6" id="KW-1185">Reference proteome</keyword>
<feature type="domain" description="HTH gntR-type" evidence="4">
    <location>
        <begin position="17"/>
        <end position="85"/>
    </location>
</feature>
<dbReference type="Gene3D" id="1.10.10.10">
    <property type="entry name" value="Winged helix-like DNA-binding domain superfamily/Winged helix DNA-binding domain"/>
    <property type="match status" value="1"/>
</dbReference>